<comment type="caution">
    <text evidence="1">The sequence shown here is derived from an EMBL/GenBank/DDBJ whole genome shotgun (WGS) entry which is preliminary data.</text>
</comment>
<dbReference type="InterPro" id="IPR014718">
    <property type="entry name" value="GH-type_carb-bd"/>
</dbReference>
<dbReference type="AlphaFoldDB" id="A0AAW3MIZ8"/>
<dbReference type="Proteomes" id="UP000056453">
    <property type="component" value="Unassembled WGS sequence"/>
</dbReference>
<evidence type="ECO:0008006" key="3">
    <source>
        <dbReference type="Google" id="ProtNLM"/>
    </source>
</evidence>
<organism evidence="1 2">
    <name type="scientific">Burkholderia ubonensis</name>
    <dbReference type="NCBI Taxonomy" id="101571"/>
    <lineage>
        <taxon>Bacteria</taxon>
        <taxon>Pseudomonadati</taxon>
        <taxon>Pseudomonadota</taxon>
        <taxon>Betaproteobacteria</taxon>
        <taxon>Burkholderiales</taxon>
        <taxon>Burkholderiaceae</taxon>
        <taxon>Burkholderia</taxon>
        <taxon>Burkholderia cepacia complex</taxon>
    </lineage>
</organism>
<accession>A0AAW3MIZ8</accession>
<name>A0AAW3MIZ8_9BURK</name>
<dbReference type="GO" id="GO:0030246">
    <property type="term" value="F:carbohydrate binding"/>
    <property type="evidence" value="ECO:0007669"/>
    <property type="project" value="InterPro"/>
</dbReference>
<sequence length="359" mass="38280">MESESVWHLEWAHGAFDVHAQGGMLGGVAFVVGDRIVRPFYEPPWLDEPAPRPDGLLGVMRSEFACVPFGVPYARAGLPADGLADGWPDAVATPVAAHDAPPDPSDDLQHGYGCIGQWTCVRRGALDIEIALDYPAGSPIARLTRTIRADPHRPALDVVLRIDARAGARRPIGLHPNLALPALAGAFRIEPDPFRFGVVHPGGPEPGVSRGRPGATFETLDRVPLVDGGHRAFDRLPFADATEEIVQLCGIDGGVTLHDEVAGTACRLTWDAAVLPSLLLWISNRGRTHAPWNGRNLCVGVEPVASAFELGCAASLAPNPINARGVATAVTLDPARPLEIAYRFDVLDVLDVLDVPDAR</sequence>
<dbReference type="EMBL" id="LPBJ01000110">
    <property type="protein sequence ID" value="KVP86645.1"/>
    <property type="molecule type" value="Genomic_DNA"/>
</dbReference>
<dbReference type="Gene3D" id="2.70.98.10">
    <property type="match status" value="1"/>
</dbReference>
<protein>
    <recommendedName>
        <fullName evidence="3">Aldose epimerase</fullName>
    </recommendedName>
</protein>
<reference evidence="1 2" key="1">
    <citation type="submission" date="2015-11" db="EMBL/GenBank/DDBJ databases">
        <title>Expanding the genomic diversity of Burkholderia species for the development of highly accurate diagnostics.</title>
        <authorList>
            <person name="Sahl J."/>
            <person name="Keim P."/>
            <person name="Wagner D."/>
        </authorList>
    </citation>
    <scope>NUCLEOTIDE SEQUENCE [LARGE SCALE GENOMIC DNA]</scope>
    <source>
        <strain evidence="1 2">MSMB1808WGS</strain>
    </source>
</reference>
<gene>
    <name evidence="1" type="ORF">WJ96_22285</name>
</gene>
<proteinExistence type="predicted"/>
<keyword evidence="2" id="KW-1185">Reference proteome</keyword>
<dbReference type="RefSeq" id="WP_059957467.1">
    <property type="nucleotide sequence ID" value="NZ_LPBJ01000110.1"/>
</dbReference>
<evidence type="ECO:0000313" key="2">
    <source>
        <dbReference type="Proteomes" id="UP000056453"/>
    </source>
</evidence>
<evidence type="ECO:0000313" key="1">
    <source>
        <dbReference type="EMBL" id="KVP86645.1"/>
    </source>
</evidence>